<reference evidence="2 3" key="2">
    <citation type="journal article" date="2017" name="Nature">
        <title>The Apostasia genome and the evolution of orchids.</title>
        <authorList>
            <person name="Zhang G.Q."/>
            <person name="Liu K.W."/>
            <person name="Li Z."/>
            <person name="Lohaus R."/>
            <person name="Hsiao Y.Y."/>
            <person name="Niu S.C."/>
            <person name="Wang J.Y."/>
            <person name="Lin Y.C."/>
            <person name="Xu Q."/>
            <person name="Chen L.J."/>
            <person name="Yoshida K."/>
            <person name="Fujiwara S."/>
            <person name="Wang Z.W."/>
            <person name="Zhang Y.Q."/>
            <person name="Mitsuda N."/>
            <person name="Wang M."/>
            <person name="Liu G.H."/>
            <person name="Pecoraro L."/>
            <person name="Huang H.X."/>
            <person name="Xiao X.J."/>
            <person name="Lin M."/>
            <person name="Wu X.Y."/>
            <person name="Wu W.L."/>
            <person name="Chen Y.Y."/>
            <person name="Chang S.B."/>
            <person name="Sakamoto S."/>
            <person name="Ohme-Takagi M."/>
            <person name="Yagi M."/>
            <person name="Zeng S.J."/>
            <person name="Shen C.Y."/>
            <person name="Yeh C.M."/>
            <person name="Luo Y.B."/>
            <person name="Tsai W.C."/>
            <person name="Van de Peer Y."/>
            <person name="Liu Z.J."/>
        </authorList>
    </citation>
    <scope>NUCLEOTIDE SEQUENCE [LARGE SCALE GENOMIC DNA]</scope>
    <source>
        <tissue evidence="2">The whole plant</tissue>
    </source>
</reference>
<dbReference type="EMBL" id="KZ502368">
    <property type="protein sequence ID" value="PKU80160.1"/>
    <property type="molecule type" value="Genomic_DNA"/>
</dbReference>
<organism evidence="2 3">
    <name type="scientific">Dendrobium catenatum</name>
    <dbReference type="NCBI Taxonomy" id="906689"/>
    <lineage>
        <taxon>Eukaryota</taxon>
        <taxon>Viridiplantae</taxon>
        <taxon>Streptophyta</taxon>
        <taxon>Embryophyta</taxon>
        <taxon>Tracheophyta</taxon>
        <taxon>Spermatophyta</taxon>
        <taxon>Magnoliopsida</taxon>
        <taxon>Liliopsida</taxon>
        <taxon>Asparagales</taxon>
        <taxon>Orchidaceae</taxon>
        <taxon>Epidendroideae</taxon>
        <taxon>Malaxideae</taxon>
        <taxon>Dendrobiinae</taxon>
        <taxon>Dendrobium</taxon>
    </lineage>
</organism>
<reference evidence="2 3" key="1">
    <citation type="journal article" date="2016" name="Sci. Rep.">
        <title>The Dendrobium catenatum Lindl. genome sequence provides insights into polysaccharide synthase, floral development and adaptive evolution.</title>
        <authorList>
            <person name="Zhang G.Q."/>
            <person name="Xu Q."/>
            <person name="Bian C."/>
            <person name="Tsai W.C."/>
            <person name="Yeh C.M."/>
            <person name="Liu K.W."/>
            <person name="Yoshida K."/>
            <person name="Zhang L.S."/>
            <person name="Chang S.B."/>
            <person name="Chen F."/>
            <person name="Shi Y."/>
            <person name="Su Y.Y."/>
            <person name="Zhang Y.Q."/>
            <person name="Chen L.J."/>
            <person name="Yin Y."/>
            <person name="Lin M."/>
            <person name="Huang H."/>
            <person name="Deng H."/>
            <person name="Wang Z.W."/>
            <person name="Zhu S.L."/>
            <person name="Zhao X."/>
            <person name="Deng C."/>
            <person name="Niu S.C."/>
            <person name="Huang J."/>
            <person name="Wang M."/>
            <person name="Liu G.H."/>
            <person name="Yang H.J."/>
            <person name="Xiao X.J."/>
            <person name="Hsiao Y.Y."/>
            <person name="Wu W.L."/>
            <person name="Chen Y.Y."/>
            <person name="Mitsuda N."/>
            <person name="Ohme-Takagi M."/>
            <person name="Luo Y.B."/>
            <person name="Van de Peer Y."/>
            <person name="Liu Z.J."/>
        </authorList>
    </citation>
    <scope>NUCLEOTIDE SEQUENCE [LARGE SCALE GENOMIC DNA]</scope>
    <source>
        <tissue evidence="2">The whole plant</tissue>
    </source>
</reference>
<proteinExistence type="predicted"/>
<sequence length="151" mass="16266">MSEEGRNLKSGMKMVHNLKFTDLLSLMEVEVMKKEREIECRLTGTYISLSGEALPASNPMEQAKDPTIPTSGLPKLNRPVQARLEPNRSRNGPVPLKPLGVSRSAFRPASPSRVPRFSGSNGAVRPRAAGSPALPLPVGVGGGRRWPASKT</sequence>
<evidence type="ECO:0000313" key="2">
    <source>
        <dbReference type="EMBL" id="PKU80160.1"/>
    </source>
</evidence>
<feature type="compositionally biased region" description="Low complexity" evidence="1">
    <location>
        <begin position="101"/>
        <end position="118"/>
    </location>
</feature>
<gene>
    <name evidence="2" type="ORF">MA16_Dca021335</name>
</gene>
<protein>
    <submittedName>
        <fullName evidence="2">Uncharacterized protein</fullName>
    </submittedName>
</protein>
<keyword evidence="3" id="KW-1185">Reference proteome</keyword>
<accession>A0A2I0WWX2</accession>
<evidence type="ECO:0000313" key="3">
    <source>
        <dbReference type="Proteomes" id="UP000233837"/>
    </source>
</evidence>
<dbReference type="Proteomes" id="UP000233837">
    <property type="component" value="Unassembled WGS sequence"/>
</dbReference>
<evidence type="ECO:0000256" key="1">
    <source>
        <dbReference type="SAM" id="MobiDB-lite"/>
    </source>
</evidence>
<dbReference type="AlphaFoldDB" id="A0A2I0WWX2"/>
<name>A0A2I0WWX2_9ASPA</name>
<feature type="region of interest" description="Disordered" evidence="1">
    <location>
        <begin position="56"/>
        <end position="151"/>
    </location>
</feature>